<evidence type="ECO:0000256" key="12">
    <source>
        <dbReference type="ARBA" id="ARBA00023268"/>
    </source>
</evidence>
<dbReference type="EMBL" id="CZCU02000164">
    <property type="protein sequence ID" value="VXD25360.1"/>
    <property type="molecule type" value="Genomic_DNA"/>
</dbReference>
<comment type="catalytic activity">
    <reaction evidence="14 17">
        <text>(R)-pantoate + beta-alanine + ATP = (R)-pantothenate + AMP + diphosphate + H(+)</text>
        <dbReference type="Rhea" id="RHEA:10912"/>
        <dbReference type="ChEBI" id="CHEBI:15378"/>
        <dbReference type="ChEBI" id="CHEBI:15980"/>
        <dbReference type="ChEBI" id="CHEBI:29032"/>
        <dbReference type="ChEBI" id="CHEBI:30616"/>
        <dbReference type="ChEBI" id="CHEBI:33019"/>
        <dbReference type="ChEBI" id="CHEBI:57966"/>
        <dbReference type="ChEBI" id="CHEBI:456215"/>
        <dbReference type="EC" id="6.3.2.1"/>
    </reaction>
</comment>
<name>A0A7Z9C1H2_9CYAN</name>
<dbReference type="Pfam" id="PF02569">
    <property type="entry name" value="Pantoate_ligase"/>
    <property type="match status" value="1"/>
</dbReference>
<comment type="similarity">
    <text evidence="3">Belongs to the pantothenate synthetase family.</text>
</comment>
<comment type="pathway">
    <text evidence="2 17">Cofactor biosynthesis; (R)-pantothenate biosynthesis; (R)-pantothenate from (R)-pantoate and beta-alanine: step 1/1.</text>
</comment>
<dbReference type="FunFam" id="3.40.50.620:FF:000114">
    <property type="entry name" value="Pantothenate synthetase"/>
    <property type="match status" value="1"/>
</dbReference>
<evidence type="ECO:0000256" key="10">
    <source>
        <dbReference type="ARBA" id="ARBA00022777"/>
    </source>
</evidence>
<evidence type="ECO:0000256" key="11">
    <source>
        <dbReference type="ARBA" id="ARBA00022840"/>
    </source>
</evidence>
<keyword evidence="8 17" id="KW-0808">Transferase</keyword>
<dbReference type="InterPro" id="IPR024894">
    <property type="entry name" value="Pantoate_ligase/cytidylate_kin"/>
</dbReference>
<feature type="binding site" evidence="17">
    <location>
        <begin position="187"/>
        <end position="190"/>
    </location>
    <ligand>
        <name>ATP</name>
        <dbReference type="ChEBI" id="CHEBI:30616"/>
    </ligand>
</feature>
<dbReference type="UniPathway" id="UPA00028">
    <property type="reaction ID" value="UER00005"/>
</dbReference>
<evidence type="ECO:0000256" key="14">
    <source>
        <dbReference type="ARBA" id="ARBA00048258"/>
    </source>
</evidence>
<keyword evidence="11 17" id="KW-0067">ATP-binding</keyword>
<dbReference type="InterPro" id="IPR011994">
    <property type="entry name" value="Cytidylate_kinase_dom"/>
</dbReference>
<dbReference type="InterPro" id="IPR003136">
    <property type="entry name" value="Cytidylate_kin"/>
</dbReference>
<gene>
    <name evidence="17 19" type="primary">panC/cmk</name>
    <name evidence="19" type="ORF">PL8927_860041</name>
</gene>
<evidence type="ECO:0000256" key="15">
    <source>
        <dbReference type="ARBA" id="ARBA00048478"/>
    </source>
</evidence>
<evidence type="ECO:0000256" key="1">
    <source>
        <dbReference type="ARBA" id="ARBA00004496"/>
    </source>
</evidence>
<dbReference type="CDD" id="cd00560">
    <property type="entry name" value="PanC"/>
    <property type="match status" value="1"/>
</dbReference>
<dbReference type="Gene3D" id="3.40.50.300">
    <property type="entry name" value="P-loop containing nucleotide triphosphate hydrolases"/>
    <property type="match status" value="1"/>
</dbReference>
<feature type="active site" description="Proton donor" evidence="17">
    <location>
        <position position="39"/>
    </location>
</feature>
<evidence type="ECO:0000256" key="6">
    <source>
        <dbReference type="ARBA" id="ARBA00022598"/>
    </source>
</evidence>
<keyword evidence="5 17" id="KW-0963">Cytoplasm</keyword>
<dbReference type="NCBIfam" id="TIGR00125">
    <property type="entry name" value="cyt_tran_rel"/>
    <property type="match status" value="1"/>
</dbReference>
<dbReference type="GO" id="GO:0006220">
    <property type="term" value="P:pyrimidine nucleotide metabolic process"/>
    <property type="evidence" value="ECO:0007669"/>
    <property type="project" value="UniProtKB-UniRule"/>
</dbReference>
<keyword evidence="9 17" id="KW-0547">Nucleotide-binding</keyword>
<evidence type="ECO:0000256" key="3">
    <source>
        <dbReference type="ARBA" id="ARBA00009256"/>
    </source>
</evidence>
<dbReference type="GO" id="GO:0015940">
    <property type="term" value="P:pantothenate biosynthetic process"/>
    <property type="evidence" value="ECO:0007669"/>
    <property type="project" value="UniProtKB-UniRule"/>
</dbReference>
<dbReference type="InterPro" id="IPR003721">
    <property type="entry name" value="Pantoate_ligase"/>
</dbReference>
<dbReference type="Gene3D" id="3.40.50.620">
    <property type="entry name" value="HUPs"/>
    <property type="match status" value="1"/>
</dbReference>
<feature type="region of interest" description="Pantoate--beta-alanine ligase" evidence="17">
    <location>
        <begin position="1"/>
        <end position="280"/>
    </location>
</feature>
<comment type="function">
    <text evidence="17">Catalyzes the transfer of a phosphate group from ATP to either CMP or dCMP to form CDP or dCDP and ADP, respectively.</text>
</comment>
<dbReference type="NCBIfam" id="TIGR00018">
    <property type="entry name" value="panC"/>
    <property type="match status" value="1"/>
</dbReference>
<comment type="similarity">
    <text evidence="17">In the N-terminal section; belongs to the pantothenate synthetase family.</text>
</comment>
<dbReference type="OrthoDB" id="9773087at2"/>
<comment type="function">
    <text evidence="16 17">Catalyzes the condensation of pantoate with beta-alanine in an ATP-dependent reaction via a pantoyl-adenylate intermediate.</text>
</comment>
<protein>
    <recommendedName>
        <fullName evidence="17">Bifunctional pantoate ligase/cytidylate kinase</fullName>
    </recommendedName>
    <domain>
        <recommendedName>
            <fullName evidence="17">Pantothenate synthetase</fullName>
            <shortName evidence="17">PS</shortName>
            <ecNumber evidence="17">6.3.2.1</ecNumber>
        </recommendedName>
        <alternativeName>
            <fullName evidence="17">Pantoate--beta-alanine ligase</fullName>
        </alternativeName>
        <alternativeName>
            <fullName evidence="17">Pantoate-activating enzyme</fullName>
        </alternativeName>
    </domain>
    <domain>
        <recommendedName>
            <fullName evidence="17">Cytidylate kinase</fullName>
            <shortName evidence="17">CK</shortName>
            <ecNumber evidence="17">2.7.4.25</ecNumber>
        </recommendedName>
        <alternativeName>
            <fullName evidence="17">Cytidine monophosphate kinase</fullName>
            <shortName evidence="17">CMP kinase</shortName>
        </alternativeName>
    </domain>
</protein>
<feature type="domain" description="Cytidylate kinase" evidence="18">
    <location>
        <begin position="289"/>
        <end position="502"/>
    </location>
</feature>
<dbReference type="HAMAP" id="MF_00238">
    <property type="entry name" value="Cytidyl_kinase_type1"/>
    <property type="match status" value="1"/>
</dbReference>
<feature type="binding site" evidence="17">
    <location>
        <begin position="150"/>
        <end position="153"/>
    </location>
    <ligand>
        <name>ATP</name>
        <dbReference type="ChEBI" id="CHEBI:30616"/>
    </ligand>
</feature>
<dbReference type="InterPro" id="IPR027417">
    <property type="entry name" value="P-loop_NTPase"/>
</dbReference>
<evidence type="ECO:0000256" key="7">
    <source>
        <dbReference type="ARBA" id="ARBA00022655"/>
    </source>
</evidence>
<comment type="catalytic activity">
    <reaction evidence="15 17">
        <text>CMP + ATP = CDP + ADP</text>
        <dbReference type="Rhea" id="RHEA:11600"/>
        <dbReference type="ChEBI" id="CHEBI:30616"/>
        <dbReference type="ChEBI" id="CHEBI:58069"/>
        <dbReference type="ChEBI" id="CHEBI:60377"/>
        <dbReference type="ChEBI" id="CHEBI:456216"/>
        <dbReference type="EC" id="2.7.4.25"/>
    </reaction>
</comment>
<feature type="binding site" evidence="17">
    <location>
        <position position="63"/>
    </location>
    <ligand>
        <name>(R)-pantoate</name>
        <dbReference type="ChEBI" id="CHEBI:15980"/>
    </ligand>
</feature>
<proteinExistence type="inferred from homology"/>
<accession>A0A7Z9C1H2</accession>
<comment type="similarity">
    <text evidence="17">In the C-terminal section; belongs to the cytidylate kinase family. Type 1 subfamily.</text>
</comment>
<dbReference type="Proteomes" id="UP000184550">
    <property type="component" value="Unassembled WGS sequence"/>
</dbReference>
<dbReference type="GO" id="GO:0005524">
    <property type="term" value="F:ATP binding"/>
    <property type="evidence" value="ECO:0007669"/>
    <property type="project" value="UniProtKB-UniRule"/>
</dbReference>
<keyword evidence="7 17" id="KW-0566">Pantothenate biosynthesis</keyword>
<dbReference type="Pfam" id="PF02224">
    <property type="entry name" value="Cytidylate_kin"/>
    <property type="match status" value="1"/>
</dbReference>
<feature type="binding site" evidence="17">
    <location>
        <position position="156"/>
    </location>
    <ligand>
        <name>(R)-pantoate</name>
        <dbReference type="ChEBI" id="CHEBI:15980"/>
    </ligand>
</feature>
<dbReference type="InterPro" id="IPR004821">
    <property type="entry name" value="Cyt_trans-like"/>
</dbReference>
<keyword evidence="6 17" id="KW-0436">Ligase</keyword>
<dbReference type="RefSeq" id="WP_083626718.1">
    <property type="nucleotide sequence ID" value="NZ_LR734885.1"/>
</dbReference>
<dbReference type="NCBIfam" id="NF010004">
    <property type="entry name" value="PRK13477.1"/>
    <property type="match status" value="1"/>
</dbReference>
<evidence type="ECO:0000256" key="2">
    <source>
        <dbReference type="ARBA" id="ARBA00004990"/>
    </source>
</evidence>
<dbReference type="EC" id="2.7.4.25" evidence="17"/>
<evidence type="ECO:0000256" key="13">
    <source>
        <dbReference type="ARBA" id="ARBA00047615"/>
    </source>
</evidence>
<evidence type="ECO:0000256" key="17">
    <source>
        <dbReference type="HAMAP-Rule" id="MF_01349"/>
    </source>
</evidence>
<dbReference type="HAMAP" id="MF_01349">
    <property type="entry name" value="PanCY"/>
    <property type="match status" value="1"/>
</dbReference>
<evidence type="ECO:0000256" key="8">
    <source>
        <dbReference type="ARBA" id="ARBA00022679"/>
    </source>
</evidence>
<comment type="catalytic activity">
    <reaction evidence="13 17">
        <text>dCMP + ATP = dCDP + ADP</text>
        <dbReference type="Rhea" id="RHEA:25094"/>
        <dbReference type="ChEBI" id="CHEBI:30616"/>
        <dbReference type="ChEBI" id="CHEBI:57566"/>
        <dbReference type="ChEBI" id="CHEBI:58593"/>
        <dbReference type="ChEBI" id="CHEBI:456216"/>
        <dbReference type="EC" id="2.7.4.25"/>
    </reaction>
</comment>
<comment type="caution">
    <text evidence="19">The sequence shown here is derived from an EMBL/GenBank/DDBJ whole genome shotgun (WGS) entry which is preliminary data.</text>
</comment>
<evidence type="ECO:0000256" key="9">
    <source>
        <dbReference type="ARBA" id="ARBA00022741"/>
    </source>
</evidence>
<evidence type="ECO:0000259" key="18">
    <source>
        <dbReference type="Pfam" id="PF02224"/>
    </source>
</evidence>
<organism evidence="19 20">
    <name type="scientific">Planktothrix serta PCC 8927</name>
    <dbReference type="NCBI Taxonomy" id="671068"/>
    <lineage>
        <taxon>Bacteria</taxon>
        <taxon>Bacillati</taxon>
        <taxon>Cyanobacteriota</taxon>
        <taxon>Cyanophyceae</taxon>
        <taxon>Oscillatoriophycideae</taxon>
        <taxon>Oscillatoriales</taxon>
        <taxon>Microcoleaceae</taxon>
        <taxon>Planktothrix</taxon>
    </lineage>
</organism>
<dbReference type="GO" id="GO:0015949">
    <property type="term" value="P:nucleobase-containing small molecule interconversion"/>
    <property type="evidence" value="ECO:0007669"/>
    <property type="project" value="TreeGrafter"/>
</dbReference>
<evidence type="ECO:0000256" key="16">
    <source>
        <dbReference type="ARBA" id="ARBA00055042"/>
    </source>
</evidence>
<dbReference type="GO" id="GO:0004592">
    <property type="term" value="F:pantoate-beta-alanine ligase activity"/>
    <property type="evidence" value="ECO:0007669"/>
    <property type="project" value="UniProtKB-UniRule"/>
</dbReference>
<dbReference type="GO" id="GO:0005829">
    <property type="term" value="C:cytosol"/>
    <property type="evidence" value="ECO:0007669"/>
    <property type="project" value="TreeGrafter"/>
</dbReference>
<evidence type="ECO:0000256" key="4">
    <source>
        <dbReference type="ARBA" id="ARBA00009427"/>
    </source>
</evidence>
<dbReference type="Gene3D" id="3.30.1300.10">
    <property type="entry name" value="Pantoate-beta-alanine ligase, C-terminal domain"/>
    <property type="match status" value="1"/>
</dbReference>
<dbReference type="NCBIfam" id="TIGR00017">
    <property type="entry name" value="cmk"/>
    <property type="match status" value="1"/>
</dbReference>
<dbReference type="PANTHER" id="PTHR21299">
    <property type="entry name" value="CYTIDYLATE KINASE/PANTOATE-BETA-ALANINE LIGASE"/>
    <property type="match status" value="1"/>
</dbReference>
<keyword evidence="12 17" id="KW-0511">Multifunctional enzyme</keyword>
<dbReference type="GO" id="GO:0036431">
    <property type="term" value="F:dCMP kinase activity"/>
    <property type="evidence" value="ECO:0007669"/>
    <property type="project" value="InterPro"/>
</dbReference>
<dbReference type="PANTHER" id="PTHR21299:SF2">
    <property type="entry name" value="CYTIDYLATE KINASE"/>
    <property type="match status" value="1"/>
</dbReference>
<keyword evidence="10 17" id="KW-0418">Kinase</keyword>
<dbReference type="SUPFAM" id="SSF52374">
    <property type="entry name" value="Nucleotidylyl transferase"/>
    <property type="match status" value="1"/>
</dbReference>
<dbReference type="AlphaFoldDB" id="A0A7Z9C1H2"/>
<comment type="subcellular location">
    <subcellularLocation>
        <location evidence="1 17">Cytoplasm</location>
    </subcellularLocation>
</comment>
<dbReference type="EC" id="6.3.2.1" evidence="17"/>
<dbReference type="InterPro" id="IPR042176">
    <property type="entry name" value="Pantoate_ligase_C"/>
</dbReference>
<dbReference type="SUPFAM" id="SSF52540">
    <property type="entry name" value="P-loop containing nucleoside triphosphate hydrolases"/>
    <property type="match status" value="1"/>
</dbReference>
<evidence type="ECO:0000313" key="19">
    <source>
        <dbReference type="EMBL" id="VXD25360.1"/>
    </source>
</evidence>
<comment type="similarity">
    <text evidence="4">Belongs to the cytidylate kinase family. Type 1 subfamily.</text>
</comment>
<feature type="binding site" evidence="17">
    <location>
        <begin position="32"/>
        <end position="39"/>
    </location>
    <ligand>
        <name>ATP</name>
        <dbReference type="ChEBI" id="CHEBI:30616"/>
    </ligand>
</feature>
<dbReference type="CDD" id="cd02020">
    <property type="entry name" value="CMPK"/>
    <property type="match status" value="1"/>
</dbReference>
<dbReference type="HAMAP" id="MF_00158">
    <property type="entry name" value="PanC"/>
    <property type="match status" value="1"/>
</dbReference>
<evidence type="ECO:0000256" key="5">
    <source>
        <dbReference type="ARBA" id="ARBA00022490"/>
    </source>
</evidence>
<feature type="region of interest" description="Cytidylate kinase" evidence="17">
    <location>
        <begin position="281"/>
        <end position="509"/>
    </location>
</feature>
<dbReference type="InterPro" id="IPR014729">
    <property type="entry name" value="Rossmann-like_a/b/a_fold"/>
</dbReference>
<sequence length="509" mass="55869">MRLLTSVAALRCYLRSSRTQNPDNLVGLVPTMGGLHLGHLSLIQRAKAETSGVVVTIFVNPLQFGPNEDFQKYPRALEADLQQCEQAGVDVVFAPSIEEMYQSSMQTMVIPPGSMMSGLCGGSRPGHFQGVATVVTKLLNLVQPDRAYFGQKDAQQVAIIQRLVQDLNWPIEIISCPIVRESSGLAYSSRNQYLTTSEQQQATVLYRALLRGQERFNKGFHTATEIKQIVQTELDTEPGVQVEYIELVEPNSLIPLTTIETTGLLAIAARVGKTRLIDNLILRHRQPIIAIDGPAGAGKSTVTRKIAQALGLLYLDTGAMYRAVTWLVLQSGIAIDDEPAIAEIVSQCQIELIPDGEQPRTVINGEDVTEAIRSLEVTANVSAIASQWAVRQALVKQQQAFGRQGGIVAEGRDIGTTVFPDAELKIFLTASVQERAKRRLLELHTKGKIEVTQEQLEQDIAQRDQLDSNRAISPLRKASDAVEIQTDNLTIDDVIQRVVGLYSREQGTA</sequence>
<feature type="binding site" evidence="17">
    <location>
        <position position="63"/>
    </location>
    <ligand>
        <name>beta-alanine</name>
        <dbReference type="ChEBI" id="CHEBI:57966"/>
    </ligand>
</feature>
<keyword evidence="20" id="KW-1185">Reference proteome</keyword>
<reference evidence="19" key="1">
    <citation type="submission" date="2019-10" db="EMBL/GenBank/DDBJ databases">
        <authorList>
            <consortium name="Genoscope - CEA"/>
            <person name="William W."/>
        </authorList>
    </citation>
    <scope>NUCLEOTIDE SEQUENCE [LARGE SCALE GENOMIC DNA]</scope>
    <source>
        <strain evidence="19">BBR_PRJEB10992</strain>
    </source>
</reference>
<evidence type="ECO:0000313" key="20">
    <source>
        <dbReference type="Proteomes" id="UP000184550"/>
    </source>
</evidence>
<feature type="binding site" evidence="17">
    <location>
        <position position="179"/>
    </location>
    <ligand>
        <name>ATP</name>
        <dbReference type="ChEBI" id="CHEBI:30616"/>
    </ligand>
</feature>